<evidence type="ECO:0000313" key="1">
    <source>
        <dbReference type="EMBL" id="CAI9170992.1"/>
    </source>
</evidence>
<gene>
    <name evidence="1" type="ORF">MRATA1EN1_LOCUS19954</name>
</gene>
<organism evidence="1 2">
    <name type="scientific">Rangifer tarandus platyrhynchus</name>
    <name type="common">Svalbard reindeer</name>
    <dbReference type="NCBI Taxonomy" id="3082113"/>
    <lineage>
        <taxon>Eukaryota</taxon>
        <taxon>Metazoa</taxon>
        <taxon>Chordata</taxon>
        <taxon>Craniata</taxon>
        <taxon>Vertebrata</taxon>
        <taxon>Euteleostomi</taxon>
        <taxon>Mammalia</taxon>
        <taxon>Eutheria</taxon>
        <taxon>Laurasiatheria</taxon>
        <taxon>Artiodactyla</taxon>
        <taxon>Ruminantia</taxon>
        <taxon>Pecora</taxon>
        <taxon>Cervidae</taxon>
        <taxon>Odocoileinae</taxon>
        <taxon>Rangifer</taxon>
    </lineage>
</organism>
<keyword evidence="2" id="KW-1185">Reference proteome</keyword>
<reference evidence="1" key="1">
    <citation type="submission" date="2023-04" db="EMBL/GenBank/DDBJ databases">
        <authorList>
            <consortium name="ELIXIR-Norway"/>
        </authorList>
    </citation>
    <scope>NUCLEOTIDE SEQUENCE [LARGE SCALE GENOMIC DNA]</scope>
</reference>
<dbReference type="Proteomes" id="UP001176941">
    <property type="component" value="Chromosome 30"/>
</dbReference>
<accession>A0ABN8ZAR7</accession>
<name>A0ABN8ZAR7_RANTA</name>
<evidence type="ECO:0000313" key="2">
    <source>
        <dbReference type="Proteomes" id="UP001176941"/>
    </source>
</evidence>
<sequence length="90" mass="9700">MEGLGAAAQLSGPFRHLGWPSSAALSLSSHGALPSCCSLPSCPYTRGSRELGVHVQRRGVCTGWEQVRIEQGQLVRTREETGFGRGYAWV</sequence>
<protein>
    <submittedName>
        <fullName evidence="1">Uncharacterized protein</fullName>
    </submittedName>
</protein>
<proteinExistence type="predicted"/>
<dbReference type="EMBL" id="OX459966">
    <property type="protein sequence ID" value="CAI9170992.1"/>
    <property type="molecule type" value="Genomic_DNA"/>
</dbReference>